<evidence type="ECO:0000256" key="5">
    <source>
        <dbReference type="ARBA" id="ARBA00022792"/>
    </source>
</evidence>
<dbReference type="PANTHER" id="PTHR12653">
    <property type="entry name" value="NADH-UBIQUINONE OXIDOREDUCTASE 13 KD-B SUBUNIT"/>
    <property type="match status" value="1"/>
</dbReference>
<dbReference type="GO" id="GO:0005743">
    <property type="term" value="C:mitochondrial inner membrane"/>
    <property type="evidence" value="ECO:0007669"/>
    <property type="project" value="UniProtKB-SubCell"/>
</dbReference>
<dbReference type="OrthoDB" id="286811at2759"/>
<dbReference type="EMBL" id="AZGZ01000001">
    <property type="protein sequence ID" value="KZZ98260.1"/>
    <property type="molecule type" value="Genomic_DNA"/>
</dbReference>
<dbReference type="Pfam" id="PF04716">
    <property type="entry name" value="ETC_C1_NDUFA5"/>
    <property type="match status" value="1"/>
</dbReference>
<evidence type="ECO:0000256" key="7">
    <source>
        <dbReference type="ARBA" id="ARBA00023128"/>
    </source>
</evidence>
<dbReference type="VEuPathDB" id="FungiDB:AAP_00521"/>
<dbReference type="Proteomes" id="UP000242877">
    <property type="component" value="Unassembled WGS sequence"/>
</dbReference>
<proteinExistence type="inferred from homology"/>
<protein>
    <submittedName>
        <fullName evidence="10">ETC complex I subunit</fullName>
    </submittedName>
</protein>
<dbReference type="AlphaFoldDB" id="A0A166PPJ1"/>
<evidence type="ECO:0000313" key="11">
    <source>
        <dbReference type="Proteomes" id="UP000242877"/>
    </source>
</evidence>
<evidence type="ECO:0000313" key="10">
    <source>
        <dbReference type="EMBL" id="KZZ98260.1"/>
    </source>
</evidence>
<dbReference type="PANTHER" id="PTHR12653:SF0">
    <property type="entry name" value="NADH DEHYDROGENASE [UBIQUINONE] 1 ALPHA SUBCOMPLEX SUBUNIT 5"/>
    <property type="match status" value="1"/>
</dbReference>
<keyword evidence="8" id="KW-0472">Membrane</keyword>
<evidence type="ECO:0000256" key="2">
    <source>
        <dbReference type="ARBA" id="ARBA00010261"/>
    </source>
</evidence>
<reference evidence="10 11" key="1">
    <citation type="journal article" date="2016" name="Genome Biol. Evol.">
        <title>Divergent and convergent evolution of fungal pathogenicity.</title>
        <authorList>
            <person name="Shang Y."/>
            <person name="Xiao G."/>
            <person name="Zheng P."/>
            <person name="Cen K."/>
            <person name="Zhan S."/>
            <person name="Wang C."/>
        </authorList>
    </citation>
    <scope>NUCLEOTIDE SEQUENCE [LARGE SCALE GENOMIC DNA]</scope>
    <source>
        <strain evidence="10 11">ARSEF 7405</strain>
    </source>
</reference>
<evidence type="ECO:0000256" key="8">
    <source>
        <dbReference type="ARBA" id="ARBA00023136"/>
    </source>
</evidence>
<name>A0A166PPJ1_9EURO</name>
<dbReference type="GO" id="GO:0022904">
    <property type="term" value="P:respiratory electron transport chain"/>
    <property type="evidence" value="ECO:0007669"/>
    <property type="project" value="InterPro"/>
</dbReference>
<organism evidence="10 11">
    <name type="scientific">Ascosphaera apis ARSEF 7405</name>
    <dbReference type="NCBI Taxonomy" id="392613"/>
    <lineage>
        <taxon>Eukaryota</taxon>
        <taxon>Fungi</taxon>
        <taxon>Dikarya</taxon>
        <taxon>Ascomycota</taxon>
        <taxon>Pezizomycotina</taxon>
        <taxon>Eurotiomycetes</taxon>
        <taxon>Eurotiomycetidae</taxon>
        <taxon>Onygenales</taxon>
        <taxon>Ascosphaeraceae</taxon>
        <taxon>Ascosphaera</taxon>
    </lineage>
</organism>
<keyword evidence="3" id="KW-0813">Transport</keyword>
<sequence>MKSSLRLFASVKPAAASKYLKPFSATGLTGLPTHPCPRPALLHVYKSTLNKLQSFPESSVYRQAVEALTKHRLAIVESTKPEGHESWEKTIKEAIARDEKRKVYLGVDGSYVVPLPEKVNKEDLDFYGDERKPQDEGPAADEQEAQERIAWTVQAEETQMQSEIERLPQEPPLTAEQVTEIENQIGAGLLEEVLQVAEGELSLVDQMYEAKIWEDLEEKPQPGQWKYFERDP</sequence>
<comment type="caution">
    <text evidence="10">The sequence shown here is derived from an EMBL/GenBank/DDBJ whole genome shotgun (WGS) entry which is preliminary data.</text>
</comment>
<comment type="subcellular location">
    <subcellularLocation>
        <location evidence="1">Mitochondrion inner membrane</location>
        <topology evidence="1">Peripheral membrane protein</topology>
        <orientation evidence="1">Matrix side</orientation>
    </subcellularLocation>
</comment>
<evidence type="ECO:0000256" key="6">
    <source>
        <dbReference type="ARBA" id="ARBA00022982"/>
    </source>
</evidence>
<keyword evidence="6" id="KW-0249">Electron transport</keyword>
<keyword evidence="11" id="KW-1185">Reference proteome</keyword>
<evidence type="ECO:0000256" key="3">
    <source>
        <dbReference type="ARBA" id="ARBA00022448"/>
    </source>
</evidence>
<keyword evidence="7" id="KW-0496">Mitochondrion</keyword>
<gene>
    <name evidence="10" type="ORF">AAP_00521</name>
</gene>
<comment type="similarity">
    <text evidence="2">Belongs to the complex I NDUFA5 subunit family.</text>
</comment>
<keyword evidence="4" id="KW-0679">Respiratory chain</keyword>
<evidence type="ECO:0000256" key="4">
    <source>
        <dbReference type="ARBA" id="ARBA00022660"/>
    </source>
</evidence>
<feature type="compositionally biased region" description="Basic and acidic residues" evidence="9">
    <location>
        <begin position="126"/>
        <end position="135"/>
    </location>
</feature>
<dbReference type="InterPro" id="IPR006806">
    <property type="entry name" value="NDUFA5"/>
</dbReference>
<keyword evidence="5" id="KW-0999">Mitochondrion inner membrane</keyword>
<accession>A0A166PPJ1</accession>
<evidence type="ECO:0000256" key="9">
    <source>
        <dbReference type="SAM" id="MobiDB-lite"/>
    </source>
</evidence>
<evidence type="ECO:0000256" key="1">
    <source>
        <dbReference type="ARBA" id="ARBA00004443"/>
    </source>
</evidence>
<feature type="region of interest" description="Disordered" evidence="9">
    <location>
        <begin position="126"/>
        <end position="145"/>
    </location>
</feature>